<dbReference type="Proteomes" id="UP000324897">
    <property type="component" value="Chromosome 1"/>
</dbReference>
<dbReference type="AlphaFoldDB" id="A0A5J9VB43"/>
<evidence type="ECO:0000256" key="2">
    <source>
        <dbReference type="SAM" id="MobiDB-lite"/>
    </source>
</evidence>
<feature type="compositionally biased region" description="Basic and acidic residues" evidence="2">
    <location>
        <begin position="39"/>
        <end position="50"/>
    </location>
</feature>
<feature type="compositionally biased region" description="Polar residues" evidence="2">
    <location>
        <begin position="23"/>
        <end position="37"/>
    </location>
</feature>
<name>A0A5J9VB43_9POAL</name>
<dbReference type="GO" id="GO:0008138">
    <property type="term" value="F:protein tyrosine/serine/threonine phosphatase activity"/>
    <property type="evidence" value="ECO:0007669"/>
    <property type="project" value="TreeGrafter"/>
</dbReference>
<gene>
    <name evidence="3" type="ORF">EJB05_25076</name>
</gene>
<evidence type="ECO:0000256" key="1">
    <source>
        <dbReference type="ARBA" id="ARBA00008601"/>
    </source>
</evidence>
<feature type="region of interest" description="Disordered" evidence="2">
    <location>
        <begin position="1"/>
        <end position="57"/>
    </location>
</feature>
<proteinExistence type="inferred from homology"/>
<dbReference type="EMBL" id="RWGY01000011">
    <property type="protein sequence ID" value="TVU33283.1"/>
    <property type="molecule type" value="Genomic_DNA"/>
</dbReference>
<protein>
    <submittedName>
        <fullName evidence="3">Uncharacterized protein</fullName>
    </submittedName>
</protein>
<dbReference type="OrthoDB" id="2017893at2759"/>
<dbReference type="Gramene" id="TVU33283">
    <property type="protein sequence ID" value="TVU33283"/>
    <property type="gene ID" value="EJB05_25076"/>
</dbReference>
<comment type="similarity">
    <text evidence="1">Belongs to the protein-tyrosine phosphatase family. Non-receptor class dual specificity subfamily.</text>
</comment>
<evidence type="ECO:0000313" key="3">
    <source>
        <dbReference type="EMBL" id="TVU33283.1"/>
    </source>
</evidence>
<organism evidence="3 4">
    <name type="scientific">Eragrostis curvula</name>
    <name type="common">weeping love grass</name>
    <dbReference type="NCBI Taxonomy" id="38414"/>
    <lineage>
        <taxon>Eukaryota</taxon>
        <taxon>Viridiplantae</taxon>
        <taxon>Streptophyta</taxon>
        <taxon>Embryophyta</taxon>
        <taxon>Tracheophyta</taxon>
        <taxon>Spermatophyta</taxon>
        <taxon>Magnoliopsida</taxon>
        <taxon>Liliopsida</taxon>
        <taxon>Poales</taxon>
        <taxon>Poaceae</taxon>
        <taxon>PACMAD clade</taxon>
        <taxon>Chloridoideae</taxon>
        <taxon>Eragrostideae</taxon>
        <taxon>Eragrostidinae</taxon>
        <taxon>Eragrostis</taxon>
    </lineage>
</organism>
<keyword evidence="4" id="KW-1185">Reference proteome</keyword>
<sequence>MVMEALLSSFNSMEMKSGEMPESGTQQKPEPEVNQNPMGKDDSLEQKTDEIPGSGVSLEPVEACQGTVVEADVNPEKQIDEIQGSEVNSEPVETCDETVVQTDVTPEKQVDPKAIPEVDQKPIETSQETVTETEVAPEKQIAHPGVIYRCKRCRQMVATQEYVVTHEVGRGDGKFGTRKKLDADEDDKKPECSLCIFVEPMKWMQAVQEGYVSQKLHCMGCKALLGQFDWSGIQCTCGTWVIPAFQLTKSKIDECSM</sequence>
<comment type="caution">
    <text evidence="3">The sequence shown here is derived from an EMBL/GenBank/DDBJ whole genome shotgun (WGS) entry which is preliminary data.</text>
</comment>
<accession>A0A5J9VB43</accession>
<reference evidence="3 4" key="1">
    <citation type="journal article" date="2019" name="Sci. Rep.">
        <title>A high-quality genome of Eragrostis curvula grass provides insights into Poaceae evolution and supports new strategies to enhance forage quality.</title>
        <authorList>
            <person name="Carballo J."/>
            <person name="Santos B.A.C.M."/>
            <person name="Zappacosta D."/>
            <person name="Garbus I."/>
            <person name="Selva J.P."/>
            <person name="Gallo C.A."/>
            <person name="Diaz A."/>
            <person name="Albertini E."/>
            <person name="Caccamo M."/>
            <person name="Echenique V."/>
        </authorList>
    </citation>
    <scope>NUCLEOTIDE SEQUENCE [LARGE SCALE GENOMIC DNA]</scope>
    <source>
        <strain evidence="4">cv. Victoria</strain>
        <tissue evidence="3">Leaf</tissue>
    </source>
</reference>
<evidence type="ECO:0000313" key="4">
    <source>
        <dbReference type="Proteomes" id="UP000324897"/>
    </source>
</evidence>
<dbReference type="PANTHER" id="PTHR45848:SF6">
    <property type="entry name" value="OS02G0251700 PROTEIN"/>
    <property type="match status" value="1"/>
</dbReference>
<dbReference type="PANTHER" id="PTHR45848">
    <property type="entry name" value="DUAL SPECIFICITY PROTEIN PHOSPHATASE 12 FAMILY MEMBER"/>
    <property type="match status" value="1"/>
</dbReference>